<feature type="domain" description="TonB-dependent receptor-like beta-barrel" evidence="18">
    <location>
        <begin position="253"/>
        <end position="680"/>
    </location>
</feature>
<dbReference type="Proteomes" id="UP000179840">
    <property type="component" value="Unassembled WGS sequence"/>
</dbReference>
<sequence>MQHRFRLNTIASLFVAGSATLAPHVFAAEAANLANGQLMDTVVVSGSRIAHPSQEVPASIDVVDSARIQDGQIRVNASEALAAVPGLVVQNRQNYAQDLQISSRGFGARSAFGVRGVKLISDGIPASMPDGQGQAATFNLDTAERIEVLRGPFSAIYGNHSGGVIQLFSKDGQNPPSVELNVTGGSYGTSKVDLTAQGQAGGIGYVLDGSRFRTDGFRDHSAATREQAFGKITVKPNADSKLTIVANSLHQGNTQDPLGATWATFAANPRAGEIDASDTQNPKRTLAERYNTRKSIDHQQIGATYEQAFGDDRLHVMVYGGNRDVIQYQAFSKFLQNQTVNGVLKHSGGVVDFQRQFYGIDTNWLHVNQLAGGKLSTTIGIDYGRSSDDRTGYENYIGNSFGVKGQLRRDEQDVVSSLDPYIQAEWQSGPWLLSAGVRYSRMKVSVNDHYLSNGDDSGSLEYSHTTPVLGLLYKLTPNVNVYASAARGFEAPTLNELFYSGTGGGFNYQLKPATSTNLEAGVKARINSNTHVNAAVFQIKTNDELVVDKSSGGRTSYRNAGKTLRQGMEVSLDSNLPYGFTAKVALTSLHAVYDQAFGSVREGSRLPGVPSANLFAELAWKDTLDRFGAALESVASNQVYAEDSNIEKPAPGYTVFNARFNAKQNVGNWRFKEFARLNNLFDKTYVGSVIVGDSNKRYYEAAPGRNWLLGVSAQYSF</sequence>
<dbReference type="CDD" id="cd01347">
    <property type="entry name" value="ligand_gated_channel"/>
    <property type="match status" value="1"/>
</dbReference>
<evidence type="ECO:0000256" key="5">
    <source>
        <dbReference type="ARBA" id="ARBA00022496"/>
    </source>
</evidence>
<keyword evidence="9" id="KW-0406">Ion transport</keyword>
<dbReference type="InterPro" id="IPR000531">
    <property type="entry name" value="Beta-barrel_TonB"/>
</dbReference>
<dbReference type="InterPro" id="IPR036942">
    <property type="entry name" value="Beta-barrel_TonB_sf"/>
</dbReference>
<evidence type="ECO:0000256" key="13">
    <source>
        <dbReference type="ARBA" id="ARBA00023237"/>
    </source>
</evidence>
<comment type="similarity">
    <text evidence="2 14 16">Belongs to the TonB-dependent receptor family.</text>
</comment>
<dbReference type="SUPFAM" id="SSF56935">
    <property type="entry name" value="Porins"/>
    <property type="match status" value="1"/>
</dbReference>
<dbReference type="PANTHER" id="PTHR32552:SF68">
    <property type="entry name" value="FERRICHROME OUTER MEMBRANE TRANSPORTER_PHAGE RECEPTOR"/>
    <property type="match status" value="1"/>
</dbReference>
<evidence type="ECO:0000256" key="3">
    <source>
        <dbReference type="ARBA" id="ARBA00022448"/>
    </source>
</evidence>
<dbReference type="PANTHER" id="PTHR32552">
    <property type="entry name" value="FERRICHROME IRON RECEPTOR-RELATED"/>
    <property type="match status" value="1"/>
</dbReference>
<comment type="caution">
    <text evidence="20">The sequence shown here is derived from an EMBL/GenBank/DDBJ whole genome shotgun (WGS) entry which is preliminary data.</text>
</comment>
<proteinExistence type="inferred from homology"/>
<keyword evidence="12 20" id="KW-0675">Receptor</keyword>
<reference evidence="20 21" key="1">
    <citation type="submission" date="2015-06" db="EMBL/GenBank/DDBJ databases">
        <title>Draft genome sequencing of a biphenyl-degrading bacterium, Janthinobacterium lividum MEG1.</title>
        <authorList>
            <person name="Shimodaira J."/>
            <person name="Hatta T."/>
        </authorList>
    </citation>
    <scope>NUCLEOTIDE SEQUENCE [LARGE SCALE GENOMIC DNA]</scope>
    <source>
        <strain evidence="20 21">MEG1</strain>
    </source>
</reference>
<dbReference type="EMBL" id="LFKP01000002">
    <property type="protein sequence ID" value="OHV98908.1"/>
    <property type="molecule type" value="Genomic_DNA"/>
</dbReference>
<dbReference type="GO" id="GO:0015344">
    <property type="term" value="F:siderophore uptake transmembrane transporter activity"/>
    <property type="evidence" value="ECO:0007669"/>
    <property type="project" value="TreeGrafter"/>
</dbReference>
<feature type="signal peptide" evidence="17">
    <location>
        <begin position="1"/>
        <end position="27"/>
    </location>
</feature>
<dbReference type="PROSITE" id="PS00430">
    <property type="entry name" value="TONB_DEPENDENT_REC_1"/>
    <property type="match status" value="1"/>
</dbReference>
<gene>
    <name evidence="20" type="ORF">AKG95_01390</name>
</gene>
<dbReference type="Gene3D" id="2.170.130.10">
    <property type="entry name" value="TonB-dependent receptor, plug domain"/>
    <property type="match status" value="1"/>
</dbReference>
<feature type="short sequence motif" description="TonB box" evidence="15">
    <location>
        <begin position="41"/>
        <end position="47"/>
    </location>
</feature>
<evidence type="ECO:0000256" key="15">
    <source>
        <dbReference type="PROSITE-ProRule" id="PRU10143"/>
    </source>
</evidence>
<evidence type="ECO:0000256" key="11">
    <source>
        <dbReference type="ARBA" id="ARBA00023136"/>
    </source>
</evidence>
<dbReference type="AlphaFoldDB" id="A0A1S1UFP0"/>
<evidence type="ECO:0000256" key="7">
    <source>
        <dbReference type="ARBA" id="ARBA00022729"/>
    </source>
</evidence>
<evidence type="ECO:0000256" key="10">
    <source>
        <dbReference type="ARBA" id="ARBA00023077"/>
    </source>
</evidence>
<keyword evidence="4 14" id="KW-1134">Transmembrane beta strand</keyword>
<evidence type="ECO:0000313" key="21">
    <source>
        <dbReference type="Proteomes" id="UP000179840"/>
    </source>
</evidence>
<feature type="domain" description="TonB-dependent receptor plug" evidence="19">
    <location>
        <begin position="54"/>
        <end position="164"/>
    </location>
</feature>
<comment type="subcellular location">
    <subcellularLocation>
        <location evidence="1 14">Cell outer membrane</location>
        <topology evidence="1 14">Multi-pass membrane protein</topology>
    </subcellularLocation>
</comment>
<dbReference type="Gene3D" id="2.40.170.20">
    <property type="entry name" value="TonB-dependent receptor, beta-barrel domain"/>
    <property type="match status" value="1"/>
</dbReference>
<keyword evidence="6 14" id="KW-0812">Transmembrane</keyword>
<evidence type="ECO:0000313" key="20">
    <source>
        <dbReference type="EMBL" id="OHV98908.1"/>
    </source>
</evidence>
<keyword evidence="13 14" id="KW-0998">Cell outer membrane</keyword>
<evidence type="ECO:0000256" key="17">
    <source>
        <dbReference type="SAM" id="SignalP"/>
    </source>
</evidence>
<keyword evidence="7 17" id="KW-0732">Signal</keyword>
<dbReference type="Pfam" id="PF00593">
    <property type="entry name" value="TonB_dep_Rec_b-barrel"/>
    <property type="match status" value="1"/>
</dbReference>
<dbReference type="InterPro" id="IPR039426">
    <property type="entry name" value="TonB-dep_rcpt-like"/>
</dbReference>
<keyword evidence="8" id="KW-0408">Iron</keyword>
<evidence type="ECO:0000259" key="18">
    <source>
        <dbReference type="Pfam" id="PF00593"/>
    </source>
</evidence>
<keyword evidence="11 14" id="KW-0472">Membrane</keyword>
<name>A0A1S1UFP0_9BURK</name>
<dbReference type="RefSeq" id="WP_071075144.1">
    <property type="nucleotide sequence ID" value="NZ_LFKP01000002.1"/>
</dbReference>
<evidence type="ECO:0000256" key="14">
    <source>
        <dbReference type="PROSITE-ProRule" id="PRU01360"/>
    </source>
</evidence>
<evidence type="ECO:0000256" key="12">
    <source>
        <dbReference type="ARBA" id="ARBA00023170"/>
    </source>
</evidence>
<evidence type="ECO:0000256" key="16">
    <source>
        <dbReference type="RuleBase" id="RU003357"/>
    </source>
</evidence>
<keyword evidence="5" id="KW-0410">Iron transport</keyword>
<dbReference type="Pfam" id="PF07715">
    <property type="entry name" value="Plug"/>
    <property type="match status" value="1"/>
</dbReference>
<dbReference type="PROSITE" id="PS52016">
    <property type="entry name" value="TONB_DEPENDENT_REC_3"/>
    <property type="match status" value="1"/>
</dbReference>
<organism evidence="20 21">
    <name type="scientific">Janthinobacterium lividum</name>
    <dbReference type="NCBI Taxonomy" id="29581"/>
    <lineage>
        <taxon>Bacteria</taxon>
        <taxon>Pseudomonadati</taxon>
        <taxon>Pseudomonadota</taxon>
        <taxon>Betaproteobacteria</taxon>
        <taxon>Burkholderiales</taxon>
        <taxon>Oxalobacteraceae</taxon>
        <taxon>Janthinobacterium</taxon>
    </lineage>
</organism>
<dbReference type="InterPro" id="IPR037066">
    <property type="entry name" value="Plug_dom_sf"/>
</dbReference>
<evidence type="ECO:0000256" key="4">
    <source>
        <dbReference type="ARBA" id="ARBA00022452"/>
    </source>
</evidence>
<evidence type="ECO:0000259" key="19">
    <source>
        <dbReference type="Pfam" id="PF07715"/>
    </source>
</evidence>
<protein>
    <submittedName>
        <fullName evidence="20">TonB-dependent receptor</fullName>
    </submittedName>
</protein>
<dbReference type="InterPro" id="IPR012910">
    <property type="entry name" value="Plug_dom"/>
</dbReference>
<evidence type="ECO:0000256" key="9">
    <source>
        <dbReference type="ARBA" id="ARBA00023065"/>
    </source>
</evidence>
<dbReference type="GO" id="GO:0009279">
    <property type="term" value="C:cell outer membrane"/>
    <property type="evidence" value="ECO:0007669"/>
    <property type="project" value="UniProtKB-SubCell"/>
</dbReference>
<keyword evidence="3 14" id="KW-0813">Transport</keyword>
<evidence type="ECO:0000256" key="2">
    <source>
        <dbReference type="ARBA" id="ARBA00009810"/>
    </source>
</evidence>
<evidence type="ECO:0000256" key="1">
    <source>
        <dbReference type="ARBA" id="ARBA00004571"/>
    </source>
</evidence>
<feature type="chain" id="PRO_5010258568" evidence="17">
    <location>
        <begin position="28"/>
        <end position="717"/>
    </location>
</feature>
<accession>A0A1S1UFP0</accession>
<evidence type="ECO:0000256" key="6">
    <source>
        <dbReference type="ARBA" id="ARBA00022692"/>
    </source>
</evidence>
<dbReference type="InterPro" id="IPR010916">
    <property type="entry name" value="TonB_box_CS"/>
</dbReference>
<keyword evidence="10 15" id="KW-0798">TonB box</keyword>
<evidence type="ECO:0000256" key="8">
    <source>
        <dbReference type="ARBA" id="ARBA00023004"/>
    </source>
</evidence>